<organism evidence="1 2">
    <name type="scientific">Aquamicrobium aerolatum DSM 21857</name>
    <dbReference type="NCBI Taxonomy" id="1121003"/>
    <lineage>
        <taxon>Bacteria</taxon>
        <taxon>Pseudomonadati</taxon>
        <taxon>Pseudomonadota</taxon>
        <taxon>Alphaproteobacteria</taxon>
        <taxon>Hyphomicrobiales</taxon>
        <taxon>Phyllobacteriaceae</taxon>
        <taxon>Aerobium</taxon>
    </lineage>
</organism>
<keyword evidence="2" id="KW-1185">Reference proteome</keyword>
<dbReference type="Proteomes" id="UP000242763">
    <property type="component" value="Unassembled WGS sequence"/>
</dbReference>
<dbReference type="Pfam" id="PF07237">
    <property type="entry name" value="DUF1428"/>
    <property type="match status" value="2"/>
</dbReference>
<accession>A0A1I3PSK0</accession>
<dbReference type="RefSeq" id="WP_091522614.1">
    <property type="nucleotide sequence ID" value="NZ_FORF01000013.1"/>
</dbReference>
<dbReference type="Gene3D" id="3.30.70.100">
    <property type="match status" value="2"/>
</dbReference>
<evidence type="ECO:0000313" key="1">
    <source>
        <dbReference type="EMBL" id="SFJ23946.1"/>
    </source>
</evidence>
<proteinExistence type="predicted"/>
<protein>
    <submittedName>
        <fullName evidence="1">Uncharacterized conserved protein YbaA, DUF1428 family</fullName>
    </submittedName>
</protein>
<reference evidence="2" key="1">
    <citation type="submission" date="2016-10" db="EMBL/GenBank/DDBJ databases">
        <authorList>
            <person name="Varghese N."/>
            <person name="Submissions S."/>
        </authorList>
    </citation>
    <scope>NUCLEOTIDE SEQUENCE [LARGE SCALE GENOMIC DNA]</scope>
    <source>
        <strain evidence="2">DSM 21857</strain>
    </source>
</reference>
<evidence type="ECO:0000313" key="2">
    <source>
        <dbReference type="Proteomes" id="UP000242763"/>
    </source>
</evidence>
<sequence>MTYIEGFVVAVPAANKEAYRQHAATAAPLFLQFGATRLVECWGDDVPDGKINDFKGSVKAKDDEIVLFSWIEFPSRQVRDSAHQKMMADPRMEEMSKTMPFDAMRMIFGGFEVVGDDGATATMGYVDGMVCAVPHDNRAAYEKFSSRNGDLLKEFGATRVVDAWGDDVPVGKITDFQRAVMAQEGEKVVYSWIEWPSREARDAGWARAMSDPRMMEGEMPFDGSRMIHGGFRPILDVQETGHA</sequence>
<dbReference type="AlphaFoldDB" id="A0A1I3PSK0"/>
<gene>
    <name evidence="1" type="ORF">SAMN03080618_02407</name>
</gene>
<dbReference type="SUPFAM" id="SSF54909">
    <property type="entry name" value="Dimeric alpha+beta barrel"/>
    <property type="match status" value="2"/>
</dbReference>
<dbReference type="EMBL" id="FORF01000013">
    <property type="protein sequence ID" value="SFJ23946.1"/>
    <property type="molecule type" value="Genomic_DNA"/>
</dbReference>
<dbReference type="OrthoDB" id="9792392at2"/>
<name>A0A1I3PSK0_9HYPH</name>
<dbReference type="InterPro" id="IPR011008">
    <property type="entry name" value="Dimeric_a/b-barrel"/>
</dbReference>
<dbReference type="InterPro" id="IPR009874">
    <property type="entry name" value="DUF1428"/>
</dbReference>
<dbReference type="STRING" id="1121003.SAMN03080618_02407"/>